<dbReference type="CDD" id="cd14948">
    <property type="entry name" value="BACON"/>
    <property type="match status" value="1"/>
</dbReference>
<comment type="similarity">
    <text evidence="4">Belongs to the glycosyl hydrolase 5 (cellulase A) family.</text>
</comment>
<dbReference type="PANTHER" id="PTHR31297:SF17">
    <property type="entry name" value="ENDOGLUCANASE"/>
    <property type="match status" value="1"/>
</dbReference>
<dbReference type="RefSeq" id="WP_105718515.1">
    <property type="nucleotide sequence ID" value="NZ_PVBQ01000022.1"/>
</dbReference>
<comment type="caution">
    <text evidence="8">The sequence shown here is derived from an EMBL/GenBank/DDBJ whole genome shotgun (WGS) entry which is preliminary data.</text>
</comment>
<dbReference type="Gene3D" id="2.60.40.10">
    <property type="entry name" value="Immunoglobulins"/>
    <property type="match status" value="1"/>
</dbReference>
<keyword evidence="9" id="KW-1185">Reference proteome</keyword>
<gene>
    <name evidence="8" type="ORF">C5745_18555</name>
</gene>
<dbReference type="InterPro" id="IPR001547">
    <property type="entry name" value="Glyco_hydro_5"/>
</dbReference>
<dbReference type="SUPFAM" id="SSF51445">
    <property type="entry name" value="(Trans)glycosidases"/>
    <property type="match status" value="1"/>
</dbReference>
<organism evidence="8 9">
    <name type="scientific">Sphingobacterium haloxyli</name>
    <dbReference type="NCBI Taxonomy" id="2100533"/>
    <lineage>
        <taxon>Bacteria</taxon>
        <taxon>Pseudomonadati</taxon>
        <taxon>Bacteroidota</taxon>
        <taxon>Sphingobacteriia</taxon>
        <taxon>Sphingobacteriales</taxon>
        <taxon>Sphingobacteriaceae</taxon>
        <taxon>Sphingobacterium</taxon>
    </lineage>
</organism>
<dbReference type="GO" id="GO:0009986">
    <property type="term" value="C:cell surface"/>
    <property type="evidence" value="ECO:0007669"/>
    <property type="project" value="TreeGrafter"/>
</dbReference>
<accession>A0A2S9IWY8</accession>
<reference evidence="8 9" key="1">
    <citation type="submission" date="2018-02" db="EMBL/GenBank/DDBJ databases">
        <title>The draft genome of Sphingobacterium sp. 5JN-11.</title>
        <authorList>
            <person name="Liu L."/>
            <person name="Li L."/>
            <person name="Liang L."/>
            <person name="Zhang X."/>
            <person name="Wang T."/>
        </authorList>
    </citation>
    <scope>NUCLEOTIDE SEQUENCE [LARGE SCALE GENOMIC DNA]</scope>
    <source>
        <strain evidence="8 9">5JN-11</strain>
    </source>
</reference>
<dbReference type="Gene3D" id="3.20.20.80">
    <property type="entry name" value="Glycosidases"/>
    <property type="match status" value="1"/>
</dbReference>
<dbReference type="AlphaFoldDB" id="A0A2S9IWY8"/>
<evidence type="ECO:0000256" key="3">
    <source>
        <dbReference type="ARBA" id="ARBA00023295"/>
    </source>
</evidence>
<feature type="chain" id="PRO_5015621661" evidence="5">
    <location>
        <begin position="23"/>
        <end position="485"/>
    </location>
</feature>
<feature type="signal peptide" evidence="5">
    <location>
        <begin position="1"/>
        <end position="22"/>
    </location>
</feature>
<evidence type="ECO:0000256" key="5">
    <source>
        <dbReference type="SAM" id="SignalP"/>
    </source>
</evidence>
<dbReference type="Proteomes" id="UP000239711">
    <property type="component" value="Unassembled WGS sequence"/>
</dbReference>
<dbReference type="InterPro" id="IPR013783">
    <property type="entry name" value="Ig-like_fold"/>
</dbReference>
<dbReference type="InterPro" id="IPR050386">
    <property type="entry name" value="Glycosyl_hydrolase_5"/>
</dbReference>
<evidence type="ECO:0000256" key="4">
    <source>
        <dbReference type="RuleBase" id="RU361153"/>
    </source>
</evidence>
<evidence type="ECO:0000256" key="1">
    <source>
        <dbReference type="ARBA" id="ARBA00022729"/>
    </source>
</evidence>
<evidence type="ECO:0000259" key="7">
    <source>
        <dbReference type="Pfam" id="PF19190"/>
    </source>
</evidence>
<dbReference type="GO" id="GO:0008422">
    <property type="term" value="F:beta-glucosidase activity"/>
    <property type="evidence" value="ECO:0007669"/>
    <property type="project" value="TreeGrafter"/>
</dbReference>
<dbReference type="GO" id="GO:0009251">
    <property type="term" value="P:glucan catabolic process"/>
    <property type="evidence" value="ECO:0007669"/>
    <property type="project" value="TreeGrafter"/>
</dbReference>
<dbReference type="Pfam" id="PF00150">
    <property type="entry name" value="Cellulase"/>
    <property type="match status" value="1"/>
</dbReference>
<feature type="domain" description="BACON" evidence="7">
    <location>
        <begin position="29"/>
        <end position="111"/>
    </location>
</feature>
<dbReference type="InterPro" id="IPR017853">
    <property type="entry name" value="GH"/>
</dbReference>
<feature type="domain" description="Glycoside hydrolase family 5" evidence="6">
    <location>
        <begin position="160"/>
        <end position="455"/>
    </location>
</feature>
<dbReference type="InterPro" id="IPR024361">
    <property type="entry name" value="BACON"/>
</dbReference>
<dbReference type="GO" id="GO:0005576">
    <property type="term" value="C:extracellular region"/>
    <property type="evidence" value="ECO:0007669"/>
    <property type="project" value="TreeGrafter"/>
</dbReference>
<dbReference type="PANTHER" id="PTHR31297">
    <property type="entry name" value="GLUCAN ENDO-1,6-BETA-GLUCOSIDASE B"/>
    <property type="match status" value="1"/>
</dbReference>
<sequence>MKYVTILWKVLVLLLFSCSKSATQRTPELVVSTEKISFSAIGDVRTFHVKSNVSWSVTSSAAWLTLSSSGGESGTHKIDAVASTNDGTTEREAVIMVNAGNMTMRVDVIQAAIGHEDGEDLLAVPPISEGVTSDAVALAAKLRVGWNLGNALEAASSPEEASETSWGNPKTTKTLIDAVKAAGFNAIRIPCAWSGYIEDRPTHRLNVSWLARVKEVVDYCVENDMYAIINIHWDGGWLEEHPLYSHQVVVKAKQKALWEQIAAYFRDYDEHLLFAGTNEVRADYSTPTAEHIEVQQSYNQTFVDAVRSTGGRNAYRNLIVQSYNTNIQFAIDYLKMPDDATPNRLMAEVHYYDPWDFAGDEGSSKYLWGSAFAGSSNVSTWGQKSWVDERFARMKAHFVDKGIPVILGEYGAILRSGLADATALQQHKNARNAYLTYVTKIAKANGLIPFYWDNGVVGNNGFGLFNRNNNTVAHPDGVGAIMAGL</sequence>
<keyword evidence="1 5" id="KW-0732">Signal</keyword>
<keyword evidence="2 4" id="KW-0378">Hydrolase</keyword>
<evidence type="ECO:0000256" key="2">
    <source>
        <dbReference type="ARBA" id="ARBA00022801"/>
    </source>
</evidence>
<keyword evidence="3 4" id="KW-0326">Glycosidase</keyword>
<dbReference type="OrthoDB" id="9800955at2"/>
<dbReference type="Pfam" id="PF19190">
    <property type="entry name" value="BACON_2"/>
    <property type="match status" value="1"/>
</dbReference>
<name>A0A2S9IWY8_9SPHI</name>
<evidence type="ECO:0000259" key="6">
    <source>
        <dbReference type="Pfam" id="PF00150"/>
    </source>
</evidence>
<dbReference type="EMBL" id="PVBQ01000022">
    <property type="protein sequence ID" value="PRD45037.1"/>
    <property type="molecule type" value="Genomic_DNA"/>
</dbReference>
<evidence type="ECO:0000313" key="8">
    <source>
        <dbReference type="EMBL" id="PRD45037.1"/>
    </source>
</evidence>
<proteinExistence type="inferred from homology"/>
<evidence type="ECO:0000313" key="9">
    <source>
        <dbReference type="Proteomes" id="UP000239711"/>
    </source>
</evidence>
<protein>
    <submittedName>
        <fullName evidence="8">DNA mismatch repair protein</fullName>
    </submittedName>
</protein>